<evidence type="ECO:0000256" key="1">
    <source>
        <dbReference type="ARBA" id="ARBA00007957"/>
    </source>
</evidence>
<dbReference type="Gene3D" id="3.30.1490.190">
    <property type="match status" value="1"/>
</dbReference>
<dbReference type="PANTHER" id="PTHR33202:SF6">
    <property type="entry name" value="ZINC UPTAKE REGULATION PROTEIN"/>
    <property type="match status" value="1"/>
</dbReference>
<keyword evidence="3 7" id="KW-0862">Zinc</keyword>
<feature type="compositionally biased region" description="Polar residues" evidence="8">
    <location>
        <begin position="7"/>
        <end position="16"/>
    </location>
</feature>
<dbReference type="GO" id="GO:0008270">
    <property type="term" value="F:zinc ion binding"/>
    <property type="evidence" value="ECO:0007669"/>
    <property type="project" value="TreeGrafter"/>
</dbReference>
<comment type="similarity">
    <text evidence="1">Belongs to the Fur family.</text>
</comment>
<dbReference type="GO" id="GO:1900376">
    <property type="term" value="P:regulation of secondary metabolite biosynthetic process"/>
    <property type="evidence" value="ECO:0007669"/>
    <property type="project" value="TreeGrafter"/>
</dbReference>
<dbReference type="InterPro" id="IPR036388">
    <property type="entry name" value="WH-like_DNA-bd_sf"/>
</dbReference>
<keyword evidence="5" id="KW-0238">DNA-binding</keyword>
<dbReference type="GO" id="GO:0005829">
    <property type="term" value="C:cytosol"/>
    <property type="evidence" value="ECO:0007669"/>
    <property type="project" value="TreeGrafter"/>
</dbReference>
<feature type="region of interest" description="Disordered" evidence="8">
    <location>
        <begin position="1"/>
        <end position="26"/>
    </location>
</feature>
<accession>A0A379LMN8</accession>
<feature type="binding site" evidence="7">
    <location>
        <position position="138"/>
    </location>
    <ligand>
        <name>Zn(2+)</name>
        <dbReference type="ChEBI" id="CHEBI:29105"/>
    </ligand>
</feature>
<dbReference type="InterPro" id="IPR036390">
    <property type="entry name" value="WH_DNA-bd_sf"/>
</dbReference>
<keyword evidence="4" id="KW-0805">Transcription regulation</keyword>
<dbReference type="EMBL" id="UGVC01000001">
    <property type="protein sequence ID" value="SUD91876.1"/>
    <property type="molecule type" value="Genomic_DNA"/>
</dbReference>
<comment type="cofactor">
    <cofactor evidence="7">
        <name>Zn(2+)</name>
        <dbReference type="ChEBI" id="CHEBI:29105"/>
    </cofactor>
    <text evidence="7">Binds 1 zinc ion per subunit.</text>
</comment>
<proteinExistence type="inferred from homology"/>
<organism evidence="9 10">
    <name type="scientific">Psychrobacter phenylpyruvicus</name>
    <dbReference type="NCBI Taxonomy" id="29432"/>
    <lineage>
        <taxon>Bacteria</taxon>
        <taxon>Pseudomonadati</taxon>
        <taxon>Pseudomonadota</taxon>
        <taxon>Gammaproteobacteria</taxon>
        <taxon>Moraxellales</taxon>
        <taxon>Moraxellaceae</taxon>
        <taxon>Psychrobacter</taxon>
    </lineage>
</organism>
<dbReference type="InterPro" id="IPR043135">
    <property type="entry name" value="Fur_C"/>
</dbReference>
<dbReference type="SUPFAM" id="SSF46785">
    <property type="entry name" value="Winged helix' DNA-binding domain"/>
    <property type="match status" value="1"/>
</dbReference>
<dbReference type="GO" id="GO:0045892">
    <property type="term" value="P:negative regulation of DNA-templated transcription"/>
    <property type="evidence" value="ECO:0007669"/>
    <property type="project" value="TreeGrafter"/>
</dbReference>
<feature type="binding site" evidence="7">
    <location>
        <position position="141"/>
    </location>
    <ligand>
        <name>Zn(2+)</name>
        <dbReference type="ChEBI" id="CHEBI:29105"/>
    </ligand>
</feature>
<dbReference type="GO" id="GO:0003700">
    <property type="term" value="F:DNA-binding transcription factor activity"/>
    <property type="evidence" value="ECO:0007669"/>
    <property type="project" value="InterPro"/>
</dbReference>
<evidence type="ECO:0000256" key="5">
    <source>
        <dbReference type="ARBA" id="ARBA00023125"/>
    </source>
</evidence>
<feature type="binding site" evidence="7">
    <location>
        <position position="181"/>
    </location>
    <ligand>
        <name>Zn(2+)</name>
        <dbReference type="ChEBI" id="CHEBI:29105"/>
    </ligand>
</feature>
<keyword evidence="10" id="KW-1185">Reference proteome</keyword>
<dbReference type="RefSeq" id="WP_081794432.1">
    <property type="nucleotide sequence ID" value="NZ_CAJHAQ010000001.1"/>
</dbReference>
<evidence type="ECO:0000313" key="10">
    <source>
        <dbReference type="Proteomes" id="UP000254123"/>
    </source>
</evidence>
<keyword evidence="2" id="KW-0678">Repressor</keyword>
<gene>
    <name evidence="9" type="primary">zur</name>
    <name evidence="9" type="ORF">NCTC10526_02251</name>
</gene>
<evidence type="ECO:0000256" key="6">
    <source>
        <dbReference type="ARBA" id="ARBA00023163"/>
    </source>
</evidence>
<dbReference type="Proteomes" id="UP000254123">
    <property type="component" value="Unassembled WGS sequence"/>
</dbReference>
<dbReference type="AlphaFoldDB" id="A0A379LMN8"/>
<dbReference type="InterPro" id="IPR002481">
    <property type="entry name" value="FUR"/>
</dbReference>
<reference evidence="9 10" key="1">
    <citation type="submission" date="2018-06" db="EMBL/GenBank/DDBJ databases">
        <authorList>
            <consortium name="Pathogen Informatics"/>
            <person name="Doyle S."/>
        </authorList>
    </citation>
    <scope>NUCLEOTIDE SEQUENCE [LARGE SCALE GENOMIC DNA]</scope>
    <source>
        <strain evidence="9 10">NCTC10526</strain>
    </source>
</reference>
<dbReference type="Pfam" id="PF01475">
    <property type="entry name" value="FUR"/>
    <property type="match status" value="1"/>
</dbReference>
<evidence type="ECO:0000256" key="4">
    <source>
        <dbReference type="ARBA" id="ARBA00023015"/>
    </source>
</evidence>
<feature type="binding site" evidence="7">
    <location>
        <position position="178"/>
    </location>
    <ligand>
        <name>Zn(2+)</name>
        <dbReference type="ChEBI" id="CHEBI:29105"/>
    </ligand>
</feature>
<dbReference type="PANTHER" id="PTHR33202">
    <property type="entry name" value="ZINC UPTAKE REGULATION PROTEIN"/>
    <property type="match status" value="1"/>
</dbReference>
<dbReference type="STRING" id="1123034.GCA_000685805_01863"/>
<keyword evidence="6" id="KW-0804">Transcription</keyword>
<evidence type="ECO:0000256" key="3">
    <source>
        <dbReference type="ARBA" id="ARBA00022833"/>
    </source>
</evidence>
<dbReference type="Gene3D" id="1.10.10.10">
    <property type="entry name" value="Winged helix-like DNA-binding domain superfamily/Winged helix DNA-binding domain"/>
    <property type="match status" value="1"/>
</dbReference>
<evidence type="ECO:0000256" key="7">
    <source>
        <dbReference type="PIRSR" id="PIRSR602481-1"/>
    </source>
</evidence>
<dbReference type="GO" id="GO:0000976">
    <property type="term" value="F:transcription cis-regulatory region binding"/>
    <property type="evidence" value="ECO:0007669"/>
    <property type="project" value="TreeGrafter"/>
</dbReference>
<name>A0A379LMN8_9GAMM</name>
<evidence type="ECO:0000256" key="8">
    <source>
        <dbReference type="SAM" id="MobiDB-lite"/>
    </source>
</evidence>
<evidence type="ECO:0000256" key="2">
    <source>
        <dbReference type="ARBA" id="ARBA00022491"/>
    </source>
</evidence>
<protein>
    <submittedName>
        <fullName evidence="9">Zinc uptake regulation protein</fullName>
    </submittedName>
</protein>
<evidence type="ECO:0000313" key="9">
    <source>
        <dbReference type="EMBL" id="SUD91876.1"/>
    </source>
</evidence>
<sequence>MIDDAVTPSTASTQPCEHQGAHSHDVHNLSPEEIEQRLQAAKQICTDKQARFTPLRRTVYQLILESDKPLGAYDLIQSLQQDRKKHAGDKAKMVAPPTIYRTLEFLLELGFIHQLTSINAFVPCCHPRDEHNAVFLLCNDCERVQEFSGLPVQEIVGYVKNEVGFKVEQSVMELKGLCQTCSPVASHISEDA</sequence>
<keyword evidence="7" id="KW-0479">Metal-binding</keyword>